<name>A0ABN9KSR7_9NEOB</name>
<dbReference type="Pfam" id="PF00002">
    <property type="entry name" value="7tm_2"/>
    <property type="match status" value="1"/>
</dbReference>
<evidence type="ECO:0000256" key="6">
    <source>
        <dbReference type="SAM" id="MobiDB-lite"/>
    </source>
</evidence>
<feature type="domain" description="GAIN-B" evidence="8">
    <location>
        <begin position="1"/>
        <end position="62"/>
    </location>
</feature>
<accession>A0ABN9KSR7</accession>
<evidence type="ECO:0000256" key="4">
    <source>
        <dbReference type="ARBA" id="ARBA00023136"/>
    </source>
</evidence>
<feature type="transmembrane region" description="Helical" evidence="7">
    <location>
        <begin position="272"/>
        <end position="299"/>
    </location>
</feature>
<dbReference type="PROSITE" id="PS50221">
    <property type="entry name" value="GAIN_B"/>
    <property type="match status" value="1"/>
</dbReference>
<feature type="transmembrane region" description="Helical" evidence="7">
    <location>
        <begin position="168"/>
        <end position="197"/>
    </location>
</feature>
<dbReference type="Gene3D" id="2.60.220.50">
    <property type="match status" value="1"/>
</dbReference>
<comment type="subcellular location">
    <subcellularLocation>
        <location evidence="1">Membrane</location>
        <topology evidence="1">Multi-pass membrane protein</topology>
    </subcellularLocation>
</comment>
<feature type="domain" description="G-protein coupled receptors family 2 profile 2" evidence="9">
    <location>
        <begin position="70"/>
        <end position="338"/>
    </location>
</feature>
<dbReference type="Pfam" id="PF01825">
    <property type="entry name" value="GPS"/>
    <property type="match status" value="1"/>
</dbReference>
<proteinExistence type="predicted"/>
<keyword evidence="4 7" id="KW-0472">Membrane</keyword>
<keyword evidence="5" id="KW-1015">Disulfide bond</keyword>
<evidence type="ECO:0000256" key="7">
    <source>
        <dbReference type="SAM" id="Phobius"/>
    </source>
</evidence>
<feature type="region of interest" description="Disordered" evidence="6">
    <location>
        <begin position="343"/>
        <end position="374"/>
    </location>
</feature>
<evidence type="ECO:0000256" key="2">
    <source>
        <dbReference type="ARBA" id="ARBA00022692"/>
    </source>
</evidence>
<dbReference type="InterPro" id="IPR000203">
    <property type="entry name" value="GPS"/>
</dbReference>
<dbReference type="PROSITE" id="PS50261">
    <property type="entry name" value="G_PROTEIN_RECEP_F2_4"/>
    <property type="match status" value="1"/>
</dbReference>
<feature type="transmembrane region" description="Helical" evidence="7">
    <location>
        <begin position="65"/>
        <end position="94"/>
    </location>
</feature>
<feature type="transmembrane region" description="Helical" evidence="7">
    <location>
        <begin position="106"/>
        <end position="131"/>
    </location>
</feature>
<feature type="compositionally biased region" description="Polar residues" evidence="6">
    <location>
        <begin position="350"/>
        <end position="366"/>
    </location>
</feature>
<comment type="caution">
    <text evidence="10">The sequence shown here is derived from an EMBL/GenBank/DDBJ whole genome shotgun (WGS) entry which is preliminary data.</text>
</comment>
<reference evidence="10" key="1">
    <citation type="submission" date="2023-07" db="EMBL/GenBank/DDBJ databases">
        <authorList>
            <person name="Stuckert A."/>
        </authorList>
    </citation>
    <scope>NUCLEOTIDE SEQUENCE</scope>
</reference>
<dbReference type="Proteomes" id="UP001176940">
    <property type="component" value="Unassembled WGS sequence"/>
</dbReference>
<evidence type="ECO:0000313" key="11">
    <source>
        <dbReference type="Proteomes" id="UP001176940"/>
    </source>
</evidence>
<dbReference type="InterPro" id="IPR017981">
    <property type="entry name" value="GPCR_2-like_7TM"/>
</dbReference>
<dbReference type="SMART" id="SM00303">
    <property type="entry name" value="GPS"/>
    <property type="match status" value="1"/>
</dbReference>
<keyword evidence="3 7" id="KW-1133">Transmembrane helix</keyword>
<evidence type="ECO:0000256" key="3">
    <source>
        <dbReference type="ARBA" id="ARBA00022989"/>
    </source>
</evidence>
<evidence type="ECO:0000256" key="5">
    <source>
        <dbReference type="ARBA" id="ARBA00023157"/>
    </source>
</evidence>
<dbReference type="PANTHER" id="PTHR12011:SF318">
    <property type="entry name" value="ADHESION G-PROTEIN COUPLED RECEPTOR G1"/>
    <property type="match status" value="1"/>
</dbReference>
<feature type="transmembrane region" description="Helical" evidence="7">
    <location>
        <begin position="232"/>
        <end position="251"/>
    </location>
</feature>
<dbReference type="InterPro" id="IPR046338">
    <property type="entry name" value="GAIN_dom_sf"/>
</dbReference>
<organism evidence="10 11">
    <name type="scientific">Ranitomeya imitator</name>
    <name type="common">mimic poison frog</name>
    <dbReference type="NCBI Taxonomy" id="111125"/>
    <lineage>
        <taxon>Eukaryota</taxon>
        <taxon>Metazoa</taxon>
        <taxon>Chordata</taxon>
        <taxon>Craniata</taxon>
        <taxon>Vertebrata</taxon>
        <taxon>Euteleostomi</taxon>
        <taxon>Amphibia</taxon>
        <taxon>Batrachia</taxon>
        <taxon>Anura</taxon>
        <taxon>Neobatrachia</taxon>
        <taxon>Hyloidea</taxon>
        <taxon>Dendrobatidae</taxon>
        <taxon>Dendrobatinae</taxon>
        <taxon>Ranitomeya</taxon>
    </lineage>
</organism>
<feature type="transmembrane region" description="Helical" evidence="7">
    <location>
        <begin position="137"/>
        <end position="156"/>
    </location>
</feature>
<dbReference type="InterPro" id="IPR057244">
    <property type="entry name" value="GAIN_B"/>
</dbReference>
<evidence type="ECO:0000256" key="1">
    <source>
        <dbReference type="ARBA" id="ARBA00004141"/>
    </source>
</evidence>
<dbReference type="PANTHER" id="PTHR12011">
    <property type="entry name" value="ADHESION G-PROTEIN COUPLED RECEPTOR"/>
    <property type="match status" value="1"/>
</dbReference>
<evidence type="ECO:0000259" key="9">
    <source>
        <dbReference type="PROSITE" id="PS50261"/>
    </source>
</evidence>
<gene>
    <name evidence="10" type="ORF">RIMI_LOCUS1757848</name>
</gene>
<dbReference type="InterPro" id="IPR000832">
    <property type="entry name" value="GPCR_2_secretin-like"/>
</dbReference>
<dbReference type="EMBL" id="CAUEEQ010002320">
    <property type="protein sequence ID" value="CAJ0922487.1"/>
    <property type="molecule type" value="Genomic_DNA"/>
</dbReference>
<keyword evidence="11" id="KW-1185">Reference proteome</keyword>
<keyword evidence="2 7" id="KW-0812">Transmembrane</keyword>
<evidence type="ECO:0000313" key="10">
    <source>
        <dbReference type="EMBL" id="CAJ0922487.1"/>
    </source>
</evidence>
<evidence type="ECO:0000259" key="8">
    <source>
        <dbReference type="PROSITE" id="PS50221"/>
    </source>
</evidence>
<protein>
    <submittedName>
        <fullName evidence="10">Uncharacterized protein</fullName>
    </submittedName>
</protein>
<sequence>MEQQYSWEDKQVNLSLLCVFWDELSEQWRTDGCRSDPVAGGTDCRCNHLTYFALLMRPPELISELHLVSLSVLTFAGCSVSALSCIFTVIWIFCSRKVLGNPTLQIHMNLLVAVLLLDLSFILSAVLGALQEHSLCVGSAAVLHLALLCTFSWMAIEGFNLYRLVVKVFLASAVTTMRLALVGWGVPLLIVAMLMVMDLENYGVYHLQVERPSSPNSTATICWLTKPIVHQVLNLSFCAAILLFNTCMMVAMTRCVLRLSAHTRAEKNRHCVTLLGLSCMLGLPWALAFFSYGALYLAAQYLFSILKHSASYLFETRPVTQDIPSFGLFILLWYCALSQSSAKKQSHSSDCTSATPASPRAEQTLSSDHKKLLG</sequence>
<dbReference type="Gene3D" id="1.20.1070.10">
    <property type="entry name" value="Rhodopsin 7-helix transmembrane proteins"/>
    <property type="match status" value="1"/>
</dbReference>
<dbReference type="PRINTS" id="PR00249">
    <property type="entry name" value="GPCRSECRETIN"/>
</dbReference>